<sequence>MNIKKIALLGTWSVLVVAVFAGTFFVVRHWTAQRALDAQPLPTTTAMTSVDRGTTVGQGPQSSEQNLPGSKDAKKAQAQAQRQAEESQAAAQRYEHEHFTISVPSEWEGQWTIEQKPSTQTADGRPILQFFARYDAGQGIQGPHGSLMFALVPIHAEWTKIGGPKFVGQTTTGYEFWTLTGDGNLFIGAGQAELTLH</sequence>
<feature type="compositionally biased region" description="Polar residues" evidence="1">
    <location>
        <begin position="45"/>
        <end position="68"/>
    </location>
</feature>
<dbReference type="Proteomes" id="UP000280444">
    <property type="component" value="Unassembled WGS sequence"/>
</dbReference>
<dbReference type="AlphaFoldDB" id="A0A3P1SEA8"/>
<comment type="caution">
    <text evidence="2">The sequence shown here is derived from an EMBL/GenBank/DDBJ whole genome shotgun (WGS) entry which is preliminary data.</text>
</comment>
<keyword evidence="3" id="KW-1185">Reference proteome</keyword>
<accession>A0A3P1SEA8</accession>
<dbReference type="EMBL" id="RQZF01000004">
    <property type="protein sequence ID" value="RRC95349.1"/>
    <property type="molecule type" value="Genomic_DNA"/>
</dbReference>
<evidence type="ECO:0000313" key="3">
    <source>
        <dbReference type="Proteomes" id="UP000280444"/>
    </source>
</evidence>
<evidence type="ECO:0000313" key="2">
    <source>
        <dbReference type="EMBL" id="RRC95349.1"/>
    </source>
</evidence>
<feature type="region of interest" description="Disordered" evidence="1">
    <location>
        <begin position="45"/>
        <end position="93"/>
    </location>
</feature>
<name>A0A3P1SEA8_9ACTO</name>
<proteinExistence type="predicted"/>
<dbReference type="RefSeq" id="WP_124869865.1">
    <property type="nucleotide sequence ID" value="NZ_RQZF01000004.1"/>
</dbReference>
<protein>
    <submittedName>
        <fullName evidence="2">Uncharacterized protein</fullName>
    </submittedName>
</protein>
<organism evidence="2 3">
    <name type="scientific">Schaalia canis</name>
    <dbReference type="NCBI Taxonomy" id="100469"/>
    <lineage>
        <taxon>Bacteria</taxon>
        <taxon>Bacillati</taxon>
        <taxon>Actinomycetota</taxon>
        <taxon>Actinomycetes</taxon>
        <taxon>Actinomycetales</taxon>
        <taxon>Actinomycetaceae</taxon>
        <taxon>Schaalia</taxon>
    </lineage>
</organism>
<reference evidence="2 3" key="1">
    <citation type="submission" date="2018-11" db="EMBL/GenBank/DDBJ databases">
        <title>Genomes From Bacteria Associated with the Canine Oral Cavity: a Test Case for Automated Genome-Based Taxonomic Assignment.</title>
        <authorList>
            <person name="Coil D.A."/>
            <person name="Jospin G."/>
            <person name="Darling A.E."/>
            <person name="Wallis C."/>
            <person name="Davis I.J."/>
            <person name="Harris S."/>
            <person name="Eisen J.A."/>
            <person name="Holcombe L.J."/>
            <person name="O'Flynn C."/>
        </authorList>
    </citation>
    <scope>NUCLEOTIDE SEQUENCE [LARGE SCALE GENOMIC DNA]</scope>
    <source>
        <strain evidence="2 3">OH770</strain>
    </source>
</reference>
<gene>
    <name evidence="2" type="ORF">EII11_05575</name>
</gene>
<feature type="compositionally biased region" description="Low complexity" evidence="1">
    <location>
        <begin position="76"/>
        <end position="92"/>
    </location>
</feature>
<evidence type="ECO:0000256" key="1">
    <source>
        <dbReference type="SAM" id="MobiDB-lite"/>
    </source>
</evidence>